<comment type="similarity">
    <text evidence="1">Belongs to the type-I restriction system S methylase family.</text>
</comment>
<feature type="non-terminal residue" evidence="5">
    <location>
        <position position="1"/>
    </location>
</feature>
<dbReference type="InterPro" id="IPR052021">
    <property type="entry name" value="Type-I_RS_S_subunit"/>
</dbReference>
<dbReference type="GO" id="GO:0003677">
    <property type="term" value="F:DNA binding"/>
    <property type="evidence" value="ECO:0007669"/>
    <property type="project" value="UniProtKB-KW"/>
</dbReference>
<feature type="domain" description="Type I restriction modification DNA specificity" evidence="4">
    <location>
        <begin position="2"/>
        <end position="124"/>
    </location>
</feature>
<gene>
    <name evidence="5" type="ORF">S06H3_57865</name>
</gene>
<sequence>LGNYPIYGSTGSIGYRIQPDYSGDKVLIARVGANAGTVNKVSGKYCVSDNTLIITYQSEIDINFSYYQLINFKLNKLTFGSGRPLVTGSQIRKLTLAFPKDKSEQTAIATVLSDTDALIEHLGKLIAKKKAIKQGAMQQLLTGKKRLPGFSGEWKEKKLKNIADFLKGRGLSKSKLLYDGNFSCILYGELFTTYSRIIKEIKSKNKIQNYNYLVLFF</sequence>
<reference evidence="5" key="1">
    <citation type="journal article" date="2014" name="Front. Microbiol.">
        <title>High frequency of phylogenetically diverse reductive dehalogenase-homologous genes in deep subseafloor sedimentary metagenomes.</title>
        <authorList>
            <person name="Kawai M."/>
            <person name="Futagami T."/>
            <person name="Toyoda A."/>
            <person name="Takaki Y."/>
            <person name="Nishi S."/>
            <person name="Hori S."/>
            <person name="Arai W."/>
            <person name="Tsubouchi T."/>
            <person name="Morono Y."/>
            <person name="Uchiyama I."/>
            <person name="Ito T."/>
            <person name="Fujiyama A."/>
            <person name="Inagaki F."/>
            <person name="Takami H."/>
        </authorList>
    </citation>
    <scope>NUCLEOTIDE SEQUENCE</scope>
    <source>
        <strain evidence="5">Expedition CK06-06</strain>
    </source>
</reference>
<evidence type="ECO:0000313" key="5">
    <source>
        <dbReference type="EMBL" id="GAI50420.1"/>
    </source>
</evidence>
<name>X1QHD8_9ZZZZ</name>
<dbReference type="AlphaFoldDB" id="X1QHD8"/>
<proteinExistence type="inferred from homology"/>
<keyword evidence="3" id="KW-0238">DNA-binding</keyword>
<dbReference type="Gene3D" id="3.90.220.20">
    <property type="entry name" value="DNA methylase specificity domains"/>
    <property type="match status" value="1"/>
</dbReference>
<dbReference type="PANTHER" id="PTHR30408">
    <property type="entry name" value="TYPE-1 RESTRICTION ENZYME ECOKI SPECIFICITY PROTEIN"/>
    <property type="match status" value="1"/>
</dbReference>
<dbReference type="InterPro" id="IPR044946">
    <property type="entry name" value="Restrct_endonuc_typeI_TRD_sf"/>
</dbReference>
<comment type="caution">
    <text evidence="5">The sequence shown here is derived from an EMBL/GenBank/DDBJ whole genome shotgun (WGS) entry which is preliminary data.</text>
</comment>
<dbReference type="Gene3D" id="1.10.287.1120">
    <property type="entry name" value="Bipartite methylase S protein"/>
    <property type="match status" value="1"/>
</dbReference>
<evidence type="ECO:0000259" key="4">
    <source>
        <dbReference type="Pfam" id="PF01420"/>
    </source>
</evidence>
<keyword evidence="2" id="KW-0680">Restriction system</keyword>
<evidence type="ECO:0000256" key="1">
    <source>
        <dbReference type="ARBA" id="ARBA00010923"/>
    </source>
</evidence>
<evidence type="ECO:0000256" key="2">
    <source>
        <dbReference type="ARBA" id="ARBA00022747"/>
    </source>
</evidence>
<evidence type="ECO:0000256" key="3">
    <source>
        <dbReference type="ARBA" id="ARBA00023125"/>
    </source>
</evidence>
<dbReference type="GO" id="GO:0009307">
    <property type="term" value="P:DNA restriction-modification system"/>
    <property type="evidence" value="ECO:0007669"/>
    <property type="project" value="UniProtKB-KW"/>
</dbReference>
<organism evidence="5">
    <name type="scientific">marine sediment metagenome</name>
    <dbReference type="NCBI Taxonomy" id="412755"/>
    <lineage>
        <taxon>unclassified sequences</taxon>
        <taxon>metagenomes</taxon>
        <taxon>ecological metagenomes</taxon>
    </lineage>
</organism>
<dbReference type="Pfam" id="PF01420">
    <property type="entry name" value="Methylase_S"/>
    <property type="match status" value="1"/>
</dbReference>
<dbReference type="PANTHER" id="PTHR30408:SF12">
    <property type="entry name" value="TYPE I RESTRICTION ENZYME MJAVIII SPECIFICITY SUBUNIT"/>
    <property type="match status" value="1"/>
</dbReference>
<dbReference type="SUPFAM" id="SSF116734">
    <property type="entry name" value="DNA methylase specificity domain"/>
    <property type="match status" value="2"/>
</dbReference>
<protein>
    <recommendedName>
        <fullName evidence="4">Type I restriction modification DNA specificity domain-containing protein</fullName>
    </recommendedName>
</protein>
<dbReference type="EMBL" id="BARV01037401">
    <property type="protein sequence ID" value="GAI50420.1"/>
    <property type="molecule type" value="Genomic_DNA"/>
</dbReference>
<accession>X1QHD8</accession>
<dbReference type="InterPro" id="IPR000055">
    <property type="entry name" value="Restrct_endonuc_typeI_TRD"/>
</dbReference>
<dbReference type="CDD" id="cd17266">
    <property type="entry name" value="RMtype1_S_Sau1132ORF3780P-TRD2-CR2_like"/>
    <property type="match status" value="1"/>
</dbReference>